<dbReference type="EMBL" id="CAJJDP010000041">
    <property type="protein sequence ID" value="CAD8162235.1"/>
    <property type="molecule type" value="Genomic_DNA"/>
</dbReference>
<accession>A0A8S1UBA7</accession>
<keyword evidence="2" id="KW-1185">Reference proteome</keyword>
<evidence type="ECO:0000313" key="1">
    <source>
        <dbReference type="EMBL" id="CAD8162235.1"/>
    </source>
</evidence>
<reference evidence="1" key="1">
    <citation type="submission" date="2021-01" db="EMBL/GenBank/DDBJ databases">
        <authorList>
            <consortium name="Genoscope - CEA"/>
            <person name="William W."/>
        </authorList>
    </citation>
    <scope>NUCLEOTIDE SEQUENCE</scope>
</reference>
<comment type="caution">
    <text evidence="1">The sequence shown here is derived from an EMBL/GenBank/DDBJ whole genome shotgun (WGS) entry which is preliminary data.</text>
</comment>
<sequence>MVTLDQFNSKQKYEQSFINRLNQTHYELTIWLHLNIRELLMKRNGLKIKSYQSLGEL</sequence>
<proteinExistence type="predicted"/>
<gene>
    <name evidence="1" type="ORF">POCTA_138.1.T0410143</name>
</gene>
<name>A0A8S1UBA7_PAROT</name>
<protein>
    <submittedName>
        <fullName evidence="1">Uncharacterized protein</fullName>
    </submittedName>
</protein>
<organism evidence="1 2">
    <name type="scientific">Paramecium octaurelia</name>
    <dbReference type="NCBI Taxonomy" id="43137"/>
    <lineage>
        <taxon>Eukaryota</taxon>
        <taxon>Sar</taxon>
        <taxon>Alveolata</taxon>
        <taxon>Ciliophora</taxon>
        <taxon>Intramacronucleata</taxon>
        <taxon>Oligohymenophorea</taxon>
        <taxon>Peniculida</taxon>
        <taxon>Parameciidae</taxon>
        <taxon>Paramecium</taxon>
    </lineage>
</organism>
<dbReference type="Proteomes" id="UP000683925">
    <property type="component" value="Unassembled WGS sequence"/>
</dbReference>
<evidence type="ECO:0000313" key="2">
    <source>
        <dbReference type="Proteomes" id="UP000683925"/>
    </source>
</evidence>
<dbReference type="AlphaFoldDB" id="A0A8S1UBA7"/>